<feature type="compositionally biased region" description="Low complexity" evidence="6">
    <location>
        <begin position="48"/>
        <end position="62"/>
    </location>
</feature>
<evidence type="ECO:0000256" key="3">
    <source>
        <dbReference type="ARBA" id="ARBA00022692"/>
    </source>
</evidence>
<proteinExistence type="inferred from homology"/>
<evidence type="ECO:0000256" key="4">
    <source>
        <dbReference type="ARBA" id="ARBA00022989"/>
    </source>
</evidence>
<feature type="compositionally biased region" description="Polar residues" evidence="6">
    <location>
        <begin position="68"/>
        <end position="77"/>
    </location>
</feature>
<evidence type="ECO:0000256" key="1">
    <source>
        <dbReference type="ARBA" id="ARBA00004141"/>
    </source>
</evidence>
<feature type="transmembrane region" description="Helical" evidence="7">
    <location>
        <begin position="405"/>
        <end position="428"/>
    </location>
</feature>
<sequence>MPATADESPRRRSARLQARTSADGGGAATGGSEPDVAAAGSELEAPHRAPAAAVVRRASTSPSKRRNNGAQRNNDTSGGAQEAAAAPRGRAFSTDASVEAAASAAAAAGSALLMHASAAAASALQTLGSSATLLPNLLDDEPRIIRERKIADSDHHAAAADGAAPVSVAAAHAGTEADADQGKVAAERTPTGHLGGTGGMIRVSASDDGSYPRQRASASPSLTDELHGHTHPRGNLDHDRVHSKWSDYDRYENDPTSCINRFTVGVHDMPTWYTDNAFIYRGYRRITNSYRGCFLSLFYVHNESGNVYTHLVGVLLFLVLIPVFFFVLTPSVPTTSWHDAAVFCIFYAGAIACLGFSTTFHMCCCHSRSASIMWNKADYIGIVALIVGSFVPTIFYGFFCMPNLQAVYLTIFSLMGLGTIFITLLRRFSSPQYRYFRTSLFVALGVSGAIPLLHVVSIFGGRATYNMLALGYTFTMGAMYLVGAFIYAYRIPERWIPNVFDIWGHSHQIWHILVLSAAVVHYCGVVTMFKLRHANDPYCIVPPSSMASLF</sequence>
<dbReference type="EMBL" id="JADGIZ020000018">
    <property type="protein sequence ID" value="KAL2916199.1"/>
    <property type="molecule type" value="Genomic_DNA"/>
</dbReference>
<name>A0ABR4N9R5_9FUNG</name>
<evidence type="ECO:0000256" key="6">
    <source>
        <dbReference type="SAM" id="MobiDB-lite"/>
    </source>
</evidence>
<evidence type="ECO:0000256" key="2">
    <source>
        <dbReference type="ARBA" id="ARBA00007018"/>
    </source>
</evidence>
<feature type="transmembrane region" description="Helical" evidence="7">
    <location>
        <begin position="467"/>
        <end position="489"/>
    </location>
</feature>
<evidence type="ECO:0000256" key="5">
    <source>
        <dbReference type="ARBA" id="ARBA00023136"/>
    </source>
</evidence>
<keyword evidence="4 7" id="KW-1133">Transmembrane helix</keyword>
<gene>
    <name evidence="8" type="ORF">HK105_204290</name>
</gene>
<feature type="transmembrane region" description="Helical" evidence="7">
    <location>
        <begin position="307"/>
        <end position="328"/>
    </location>
</feature>
<feature type="region of interest" description="Disordered" evidence="6">
    <location>
        <begin position="169"/>
        <end position="238"/>
    </location>
</feature>
<feature type="transmembrane region" description="Helical" evidence="7">
    <location>
        <begin position="509"/>
        <end position="529"/>
    </location>
</feature>
<evidence type="ECO:0000313" key="8">
    <source>
        <dbReference type="EMBL" id="KAL2916199.1"/>
    </source>
</evidence>
<protein>
    <submittedName>
        <fullName evidence="8">Uncharacterized protein</fullName>
    </submittedName>
</protein>
<feature type="compositionally biased region" description="Basic and acidic residues" evidence="6">
    <location>
        <begin position="224"/>
        <end position="238"/>
    </location>
</feature>
<comment type="caution">
    <text evidence="8">The sequence shown here is derived from an EMBL/GenBank/DDBJ whole genome shotgun (WGS) entry which is preliminary data.</text>
</comment>
<feature type="transmembrane region" description="Helical" evidence="7">
    <location>
        <begin position="340"/>
        <end position="365"/>
    </location>
</feature>
<dbReference type="PANTHER" id="PTHR20855">
    <property type="entry name" value="ADIPOR/PROGESTIN RECEPTOR-RELATED"/>
    <property type="match status" value="1"/>
</dbReference>
<comment type="similarity">
    <text evidence="2">Belongs to the ADIPOR family.</text>
</comment>
<keyword evidence="3 7" id="KW-0812">Transmembrane</keyword>
<evidence type="ECO:0000313" key="9">
    <source>
        <dbReference type="Proteomes" id="UP001527925"/>
    </source>
</evidence>
<organism evidence="8 9">
    <name type="scientific">Polyrhizophydium stewartii</name>
    <dbReference type="NCBI Taxonomy" id="2732419"/>
    <lineage>
        <taxon>Eukaryota</taxon>
        <taxon>Fungi</taxon>
        <taxon>Fungi incertae sedis</taxon>
        <taxon>Chytridiomycota</taxon>
        <taxon>Chytridiomycota incertae sedis</taxon>
        <taxon>Chytridiomycetes</taxon>
        <taxon>Rhizophydiales</taxon>
        <taxon>Rhizophydiales incertae sedis</taxon>
        <taxon>Polyrhizophydium</taxon>
    </lineage>
</organism>
<feature type="compositionally biased region" description="Low complexity" evidence="6">
    <location>
        <begin position="78"/>
        <end position="91"/>
    </location>
</feature>
<feature type="transmembrane region" description="Helical" evidence="7">
    <location>
        <begin position="440"/>
        <end position="461"/>
    </location>
</feature>
<feature type="region of interest" description="Disordered" evidence="6">
    <location>
        <begin position="1"/>
        <end position="91"/>
    </location>
</feature>
<reference evidence="8 9" key="1">
    <citation type="submission" date="2023-09" db="EMBL/GenBank/DDBJ databases">
        <title>Pangenome analysis of Batrachochytrium dendrobatidis and related Chytrids.</title>
        <authorList>
            <person name="Yacoub M.N."/>
            <person name="Stajich J.E."/>
            <person name="James T.Y."/>
        </authorList>
    </citation>
    <scope>NUCLEOTIDE SEQUENCE [LARGE SCALE GENOMIC DNA]</scope>
    <source>
        <strain evidence="8 9">JEL0888</strain>
    </source>
</reference>
<evidence type="ECO:0000256" key="7">
    <source>
        <dbReference type="SAM" id="Phobius"/>
    </source>
</evidence>
<keyword evidence="9" id="KW-1185">Reference proteome</keyword>
<dbReference type="InterPro" id="IPR004254">
    <property type="entry name" value="AdipoR/HlyIII-related"/>
</dbReference>
<accession>A0ABR4N9R5</accession>
<keyword evidence="5 7" id="KW-0472">Membrane</keyword>
<feature type="transmembrane region" description="Helical" evidence="7">
    <location>
        <begin position="377"/>
        <end position="399"/>
    </location>
</feature>
<comment type="subcellular location">
    <subcellularLocation>
        <location evidence="1">Membrane</location>
        <topology evidence="1">Multi-pass membrane protein</topology>
    </subcellularLocation>
</comment>
<dbReference type="Pfam" id="PF03006">
    <property type="entry name" value="HlyIII"/>
    <property type="match status" value="1"/>
</dbReference>
<dbReference type="PANTHER" id="PTHR20855:SF52">
    <property type="entry name" value="ADIPONECTIN RECEPTOR PROTEIN"/>
    <property type="match status" value="1"/>
</dbReference>
<dbReference type="Proteomes" id="UP001527925">
    <property type="component" value="Unassembled WGS sequence"/>
</dbReference>